<accession>A0A7U3NM02</accession>
<evidence type="ECO:0000313" key="1">
    <source>
        <dbReference type="EMBL" id="QOV21800.1"/>
    </source>
</evidence>
<organism evidence="1 2">
    <name type="scientific">Anabaenopsis elenkinii CCIBt3563</name>
    <dbReference type="NCBI Taxonomy" id="2779889"/>
    <lineage>
        <taxon>Bacteria</taxon>
        <taxon>Bacillati</taxon>
        <taxon>Cyanobacteriota</taxon>
        <taxon>Cyanophyceae</taxon>
        <taxon>Nostocales</taxon>
        <taxon>Nodulariaceae</taxon>
        <taxon>Anabaenopsis</taxon>
    </lineage>
</organism>
<dbReference type="KEGG" id="aee:IM676_13845"/>
<dbReference type="RefSeq" id="WP_200987443.1">
    <property type="nucleotide sequence ID" value="NZ_CP063311.1"/>
</dbReference>
<name>A0A7U3NM02_9CYAN</name>
<reference evidence="2" key="1">
    <citation type="submission" date="2020-10" db="EMBL/GenBank/DDBJ databases">
        <title>Genome-based taxonomic classification of the species Anabaenopsis elenkinii.</title>
        <authorList>
            <person name="Delbaje E."/>
            <person name="Andreote A.P.D."/>
            <person name="Pellegrinetti T.A."/>
            <person name="Cruz R.B."/>
            <person name="Branco L.H.Z."/>
            <person name="Fiore M.F."/>
        </authorList>
    </citation>
    <scope>NUCLEOTIDE SEQUENCE [LARGE SCALE GENOMIC DNA]</scope>
    <source>
        <strain evidence="2">CCIBt3563</strain>
    </source>
</reference>
<keyword evidence="2" id="KW-1185">Reference proteome</keyword>
<proteinExistence type="predicted"/>
<dbReference type="Proteomes" id="UP000593846">
    <property type="component" value="Chromosome"/>
</dbReference>
<dbReference type="EMBL" id="CP063311">
    <property type="protein sequence ID" value="QOV21800.1"/>
    <property type="molecule type" value="Genomic_DNA"/>
</dbReference>
<sequence>MTENHTFSWYALCEEEQESLVGGLGENILGTSNFFFQKTDIQTEADNNLNLGGEESGSQTSKYSFSQITMASSITFKLPSFPSHGNSVNHVISQIIRGLFS</sequence>
<evidence type="ECO:0000313" key="2">
    <source>
        <dbReference type="Proteomes" id="UP000593846"/>
    </source>
</evidence>
<protein>
    <submittedName>
        <fullName evidence="1">Uncharacterized protein</fullName>
    </submittedName>
</protein>
<gene>
    <name evidence="1" type="ORF">IM676_13845</name>
</gene>
<dbReference type="AlphaFoldDB" id="A0A7U3NM02"/>